<name>A0A5M6DME8_9BACT</name>
<comment type="subcellular location">
    <subcellularLocation>
        <location evidence="1 8">Cell outer membrane</location>
        <topology evidence="1 8">Multi-pass membrane protein</topology>
    </subcellularLocation>
</comment>
<keyword evidence="4 8" id="KW-0812">Transmembrane</keyword>
<dbReference type="GO" id="GO:0015344">
    <property type="term" value="F:siderophore uptake transmembrane transporter activity"/>
    <property type="evidence" value="ECO:0007669"/>
    <property type="project" value="TreeGrafter"/>
</dbReference>
<dbReference type="GO" id="GO:0009279">
    <property type="term" value="C:cell outer membrane"/>
    <property type="evidence" value="ECO:0007669"/>
    <property type="project" value="UniProtKB-SubCell"/>
</dbReference>
<evidence type="ECO:0000256" key="9">
    <source>
        <dbReference type="SAM" id="SignalP"/>
    </source>
</evidence>
<feature type="chain" id="PRO_5024433035" evidence="9">
    <location>
        <begin position="22"/>
        <end position="635"/>
    </location>
</feature>
<dbReference type="InterPro" id="IPR012910">
    <property type="entry name" value="Plug_dom"/>
</dbReference>
<dbReference type="RefSeq" id="WP_150087041.1">
    <property type="nucleotide sequence ID" value="NZ_VWSF01000002.1"/>
</dbReference>
<dbReference type="SUPFAM" id="SSF56935">
    <property type="entry name" value="Porins"/>
    <property type="match status" value="1"/>
</dbReference>
<evidence type="ECO:0000313" key="12">
    <source>
        <dbReference type="Proteomes" id="UP000323426"/>
    </source>
</evidence>
<feature type="domain" description="TonB-dependent receptor plug" evidence="10">
    <location>
        <begin position="47"/>
        <end position="148"/>
    </location>
</feature>
<proteinExistence type="inferred from homology"/>
<evidence type="ECO:0000256" key="1">
    <source>
        <dbReference type="ARBA" id="ARBA00004571"/>
    </source>
</evidence>
<evidence type="ECO:0000256" key="5">
    <source>
        <dbReference type="ARBA" id="ARBA00022729"/>
    </source>
</evidence>
<evidence type="ECO:0000256" key="2">
    <source>
        <dbReference type="ARBA" id="ARBA00022448"/>
    </source>
</evidence>
<protein>
    <submittedName>
        <fullName evidence="11">TonB-dependent receptor plug domain-containing protein</fullName>
    </submittedName>
</protein>
<dbReference type="InterPro" id="IPR039426">
    <property type="entry name" value="TonB-dep_rcpt-like"/>
</dbReference>
<dbReference type="PANTHER" id="PTHR30069:SF29">
    <property type="entry name" value="HEMOGLOBIN AND HEMOGLOBIN-HAPTOGLOBIN-BINDING PROTEIN 1-RELATED"/>
    <property type="match status" value="1"/>
</dbReference>
<evidence type="ECO:0000259" key="10">
    <source>
        <dbReference type="Pfam" id="PF07715"/>
    </source>
</evidence>
<keyword evidence="2 8" id="KW-0813">Transport</keyword>
<evidence type="ECO:0000313" key="11">
    <source>
        <dbReference type="EMBL" id="KAA5548714.1"/>
    </source>
</evidence>
<dbReference type="GO" id="GO:0044718">
    <property type="term" value="P:siderophore transmembrane transport"/>
    <property type="evidence" value="ECO:0007669"/>
    <property type="project" value="TreeGrafter"/>
</dbReference>
<evidence type="ECO:0000256" key="3">
    <source>
        <dbReference type="ARBA" id="ARBA00022452"/>
    </source>
</evidence>
<comment type="similarity">
    <text evidence="8">Belongs to the TonB-dependent receptor family.</text>
</comment>
<dbReference type="PROSITE" id="PS52016">
    <property type="entry name" value="TONB_DEPENDENT_REC_3"/>
    <property type="match status" value="1"/>
</dbReference>
<accession>A0A5M6DME8</accession>
<dbReference type="Proteomes" id="UP000323426">
    <property type="component" value="Unassembled WGS sequence"/>
</dbReference>
<evidence type="ECO:0000256" key="7">
    <source>
        <dbReference type="ARBA" id="ARBA00023237"/>
    </source>
</evidence>
<evidence type="ECO:0000256" key="8">
    <source>
        <dbReference type="PROSITE-ProRule" id="PRU01360"/>
    </source>
</evidence>
<dbReference type="AlphaFoldDB" id="A0A5M6DME8"/>
<dbReference type="InterPro" id="IPR036942">
    <property type="entry name" value="Beta-barrel_TonB_sf"/>
</dbReference>
<dbReference type="Gene3D" id="2.170.130.10">
    <property type="entry name" value="TonB-dependent receptor, plug domain"/>
    <property type="match status" value="1"/>
</dbReference>
<dbReference type="EMBL" id="VWSF01000002">
    <property type="protein sequence ID" value="KAA5548714.1"/>
    <property type="molecule type" value="Genomic_DNA"/>
</dbReference>
<dbReference type="InterPro" id="IPR037066">
    <property type="entry name" value="Plug_dom_sf"/>
</dbReference>
<keyword evidence="7 8" id="KW-0998">Cell outer membrane</keyword>
<sequence length="635" mass="71616">MARWVYFSFLFYWLGLPGAQAQTDSLRGKDLREVQVFGQPVTRYAAGSRVTTLDSAFLHLQNNSTLAEVLQFRTPIYLKTYGQGMLATAAFRGTSASQTAVLWHGFNINTPTLGLTDFSIIPVNSFNQATIQHGSAGATYGTGAIGGAILLTSSEDQPTGLQLQAQQDFGSFGYSYTSLGGGYGNAKLNLQTNIYQRQAQNNFKFRNITKFGSPTEKQENASLTGRGFTQDATFKLNSRNTFGFHGWYAFNDNESQPNMVVANTHARLQNENLRLMTSWQHQSALGNTAVKAAFFNDFMHYQDDNNNSVTKVQTYQAQAEHAVLLKEKLSLKVGGEAQYFAADVASYGREVSEKRAAIFTWLRYNIFPRLQLSANLRQAIISGFNPPLAPTVGFNYYLKNNPVNSLVLKGNISRGYRVSTLNDRFWPTGNLNLIPEASWSYETGLKHQLKKEQLQISTEATLYHLAVDNWIQWIPNLIGQWQPQNLKKVLSRGVELSTEVAYQMQTIKLTAGSNYAYTHTEQQKSYQASGEPLNQQLIYVPKHTATAFGNIYHKNWLGSANLNFTGYRYTTAENDRWLPSFALLNLMVGKTFMFQRYQFQVIGKINNATNQVYQTMEYYAMPQRNYGLSLRFKFN</sequence>
<reference evidence="11 12" key="1">
    <citation type="submission" date="2019-09" db="EMBL/GenBank/DDBJ databases">
        <title>Genome sequence and assembly of Adhaeribacter sp.</title>
        <authorList>
            <person name="Chhetri G."/>
        </authorList>
    </citation>
    <scope>NUCLEOTIDE SEQUENCE [LARGE SCALE GENOMIC DNA]</scope>
    <source>
        <strain evidence="11 12">DK36</strain>
    </source>
</reference>
<dbReference type="Pfam" id="PF07715">
    <property type="entry name" value="Plug"/>
    <property type="match status" value="1"/>
</dbReference>
<gene>
    <name evidence="11" type="ORF">F0145_04145</name>
</gene>
<dbReference type="Gene3D" id="2.40.170.20">
    <property type="entry name" value="TonB-dependent receptor, beta-barrel domain"/>
    <property type="match status" value="1"/>
</dbReference>
<keyword evidence="12" id="KW-1185">Reference proteome</keyword>
<keyword evidence="3 8" id="KW-1134">Transmembrane beta strand</keyword>
<feature type="signal peptide" evidence="9">
    <location>
        <begin position="1"/>
        <end position="21"/>
    </location>
</feature>
<organism evidence="11 12">
    <name type="scientific">Adhaeribacter rhizoryzae</name>
    <dbReference type="NCBI Taxonomy" id="2607907"/>
    <lineage>
        <taxon>Bacteria</taxon>
        <taxon>Pseudomonadati</taxon>
        <taxon>Bacteroidota</taxon>
        <taxon>Cytophagia</taxon>
        <taxon>Cytophagales</taxon>
        <taxon>Hymenobacteraceae</taxon>
        <taxon>Adhaeribacter</taxon>
    </lineage>
</organism>
<keyword evidence="5 9" id="KW-0732">Signal</keyword>
<comment type="caution">
    <text evidence="11">The sequence shown here is derived from an EMBL/GenBank/DDBJ whole genome shotgun (WGS) entry which is preliminary data.</text>
</comment>
<evidence type="ECO:0000256" key="4">
    <source>
        <dbReference type="ARBA" id="ARBA00022692"/>
    </source>
</evidence>
<keyword evidence="11" id="KW-0675">Receptor</keyword>
<keyword evidence="6 8" id="KW-0472">Membrane</keyword>
<dbReference type="PANTHER" id="PTHR30069">
    <property type="entry name" value="TONB-DEPENDENT OUTER MEMBRANE RECEPTOR"/>
    <property type="match status" value="1"/>
</dbReference>
<evidence type="ECO:0000256" key="6">
    <source>
        <dbReference type="ARBA" id="ARBA00023136"/>
    </source>
</evidence>